<dbReference type="EMBL" id="JBHILM010000012">
    <property type="protein sequence ID" value="MFB5681709.1"/>
    <property type="molecule type" value="Genomic_DNA"/>
</dbReference>
<dbReference type="RefSeq" id="WP_375525490.1">
    <property type="nucleotide sequence ID" value="NZ_JBHILM010000012.1"/>
</dbReference>
<protein>
    <submittedName>
        <fullName evidence="1">Uncharacterized protein</fullName>
    </submittedName>
</protein>
<sequence>MAGYRDIEGFIRPRRGLKILVLDTNNIQFYYQNVHLLPPEYIFKPYYDMVIIPGWVHSEYAHHEGKSAYISSLPLPIFIVEESEDYLPMLGYSDKRLMELFRVSSLLGESQQFFNRLRRLEMEDFPDDWIDQFYEYGFPTKQSGNLVTKKNAGEVSILALTMCLLSHYRSQISNISIASSDYGIVRLKQKVLKEANASPLELGISNAPPISYLTTDVSLFNAFKTRLIQPHQVSSLRPNPKSSQYIELFNDGTSALHEHVLDTTTFLAICQNHEKYKILF</sequence>
<organism evidence="1 2">
    <name type="scientific">Paenibacillus terreus</name>
    <dbReference type="NCBI Taxonomy" id="1387834"/>
    <lineage>
        <taxon>Bacteria</taxon>
        <taxon>Bacillati</taxon>
        <taxon>Bacillota</taxon>
        <taxon>Bacilli</taxon>
        <taxon>Bacillales</taxon>
        <taxon>Paenibacillaceae</taxon>
        <taxon>Paenibacillus</taxon>
    </lineage>
</organism>
<reference evidence="1 2" key="1">
    <citation type="submission" date="2024-09" db="EMBL/GenBank/DDBJ databases">
        <authorList>
            <person name="Ruan L."/>
        </authorList>
    </citation>
    <scope>NUCLEOTIDE SEQUENCE [LARGE SCALE GENOMIC DNA]</scope>
    <source>
        <strain evidence="1 2">D33</strain>
    </source>
</reference>
<proteinExistence type="predicted"/>
<dbReference type="Proteomes" id="UP001580407">
    <property type="component" value="Unassembled WGS sequence"/>
</dbReference>
<name>A0ABV5B8L1_9BACL</name>
<evidence type="ECO:0000313" key="2">
    <source>
        <dbReference type="Proteomes" id="UP001580407"/>
    </source>
</evidence>
<evidence type="ECO:0000313" key="1">
    <source>
        <dbReference type="EMBL" id="MFB5681709.1"/>
    </source>
</evidence>
<gene>
    <name evidence="1" type="ORF">ACE3NQ_12365</name>
</gene>
<comment type="caution">
    <text evidence="1">The sequence shown here is derived from an EMBL/GenBank/DDBJ whole genome shotgun (WGS) entry which is preliminary data.</text>
</comment>
<keyword evidence="2" id="KW-1185">Reference proteome</keyword>
<accession>A0ABV5B8L1</accession>